<dbReference type="PANTHER" id="PTHR11819">
    <property type="entry name" value="SOLUTE CARRIER FAMILY 5"/>
    <property type="match status" value="1"/>
</dbReference>
<feature type="transmembrane region" description="Helical" evidence="7">
    <location>
        <begin position="49"/>
        <end position="71"/>
    </location>
</feature>
<comment type="caution">
    <text evidence="8">The sequence shown here is derived from an EMBL/GenBank/DDBJ whole genome shotgun (WGS) entry which is preliminary data.</text>
</comment>
<dbReference type="NCBIfam" id="TIGR00813">
    <property type="entry name" value="sss"/>
    <property type="match status" value="1"/>
</dbReference>
<feature type="transmembrane region" description="Helical" evidence="7">
    <location>
        <begin position="83"/>
        <end position="103"/>
    </location>
</feature>
<evidence type="ECO:0000313" key="8">
    <source>
        <dbReference type="EMBL" id="MCS3710621.1"/>
    </source>
</evidence>
<feature type="transmembrane region" description="Helical" evidence="7">
    <location>
        <begin position="363"/>
        <end position="386"/>
    </location>
</feature>
<feature type="transmembrane region" description="Helical" evidence="7">
    <location>
        <begin position="232"/>
        <end position="251"/>
    </location>
</feature>
<organism evidence="8 9">
    <name type="scientific">Salinibacter ruber</name>
    <dbReference type="NCBI Taxonomy" id="146919"/>
    <lineage>
        <taxon>Bacteria</taxon>
        <taxon>Pseudomonadati</taxon>
        <taxon>Rhodothermota</taxon>
        <taxon>Rhodothermia</taxon>
        <taxon>Rhodothermales</taxon>
        <taxon>Salinibacteraceae</taxon>
        <taxon>Salinibacter</taxon>
    </lineage>
</organism>
<dbReference type="Gene3D" id="1.20.1730.10">
    <property type="entry name" value="Sodium/glucose cotransporter"/>
    <property type="match status" value="1"/>
</dbReference>
<dbReference type="PROSITE" id="PS50283">
    <property type="entry name" value="NA_SOLUT_SYMP_3"/>
    <property type="match status" value="1"/>
</dbReference>
<comment type="similarity">
    <text evidence="2 6">Belongs to the sodium:solute symporter (SSF) (TC 2.A.21) family.</text>
</comment>
<evidence type="ECO:0000256" key="3">
    <source>
        <dbReference type="ARBA" id="ARBA00022692"/>
    </source>
</evidence>
<gene>
    <name evidence="8" type="ORF">GGP61_002234</name>
</gene>
<feature type="transmembrane region" description="Helical" evidence="7">
    <location>
        <begin position="423"/>
        <end position="441"/>
    </location>
</feature>
<keyword evidence="3 7" id="KW-0812">Transmembrane</keyword>
<dbReference type="GO" id="GO:0005412">
    <property type="term" value="F:D-glucose:sodium symporter activity"/>
    <property type="evidence" value="ECO:0007669"/>
    <property type="project" value="TreeGrafter"/>
</dbReference>
<evidence type="ECO:0000256" key="2">
    <source>
        <dbReference type="ARBA" id="ARBA00006434"/>
    </source>
</evidence>
<sequence length="513" mass="54590">MRSGSFGILDWVAVAGYVLVILGIGFWGTRRSDTSDDYFLAGRSISWPLTGLSLFATNMSGSTLVGLIGGAYQMGLVIYNYEWTAVVALLVLIFFFLPVYRRLGITTAPAFLEYRFDVRTRKYFSALALTGNVLIDMAGTLYAGAIVMRVVLPTLSLEVCVGVLALLAGMYAIAGGLRAAVYTDVLQGVLLLAGTACVSAAAYWQVGGWGAVESATTPSMRNLILPANSEVLPWPGLCTGLMLLGVYYWCINQVMVQRTMAARSLDEARQGALLAGALKLPVLILMVMPGLLALVLYPDLQNPDLVFPTLAFDLLPSGLRGLVLVSFVAAVMSSVDSVLNSASALLTMDFYAALRPEASERQLVLVGRIVAAVVLVLGAAIAPQIAQFSSLWTYLQSALSYLTPPIVAVFLGGLFVRRVNHHAAFFTLVAGSLLALALLLVDPGLHFLYVAGLLFVASLVVMGGVSYATAPWIASAPNAAAMWQRSDSDITPETTTATILLLIAIAVTVGLLW</sequence>
<reference evidence="8" key="1">
    <citation type="submission" date="2022-08" db="EMBL/GenBank/DDBJ databases">
        <title>Genomic Encyclopedia of Type Strains, Phase V (KMG-V): Genome sequencing to study the core and pangenomes of soil and plant-associated prokaryotes.</title>
        <authorList>
            <person name="Whitman W."/>
        </authorList>
    </citation>
    <scope>NUCLEOTIDE SEQUENCE</scope>
    <source>
        <strain evidence="8">SP3049</strain>
    </source>
</reference>
<evidence type="ECO:0000256" key="6">
    <source>
        <dbReference type="RuleBase" id="RU362091"/>
    </source>
</evidence>
<keyword evidence="4 7" id="KW-1133">Transmembrane helix</keyword>
<evidence type="ECO:0000313" key="9">
    <source>
        <dbReference type="Proteomes" id="UP001155057"/>
    </source>
</evidence>
<dbReference type="CDD" id="cd10329">
    <property type="entry name" value="SLC5sbd_SGLT1-like"/>
    <property type="match status" value="1"/>
</dbReference>
<feature type="transmembrane region" description="Helical" evidence="7">
    <location>
        <begin position="447"/>
        <end position="473"/>
    </location>
</feature>
<feature type="transmembrane region" description="Helical" evidence="7">
    <location>
        <begin position="6"/>
        <end position="28"/>
    </location>
</feature>
<dbReference type="Proteomes" id="UP001155057">
    <property type="component" value="Unassembled WGS sequence"/>
</dbReference>
<dbReference type="InterPro" id="IPR001734">
    <property type="entry name" value="Na/solute_symporter"/>
</dbReference>
<dbReference type="RefSeq" id="WP_011405542.1">
    <property type="nucleotide sequence ID" value="NZ_CALTRY010000001.1"/>
</dbReference>
<dbReference type="GO" id="GO:0005886">
    <property type="term" value="C:plasma membrane"/>
    <property type="evidence" value="ECO:0007669"/>
    <property type="project" value="TreeGrafter"/>
</dbReference>
<proteinExistence type="inferred from homology"/>
<evidence type="ECO:0000256" key="1">
    <source>
        <dbReference type="ARBA" id="ARBA00004141"/>
    </source>
</evidence>
<dbReference type="EMBL" id="JANUAE010000007">
    <property type="protein sequence ID" value="MCS3710621.1"/>
    <property type="molecule type" value="Genomic_DNA"/>
</dbReference>
<dbReference type="AlphaFoldDB" id="A0A9X2THU9"/>
<feature type="transmembrane region" description="Helical" evidence="7">
    <location>
        <begin position="123"/>
        <end position="143"/>
    </location>
</feature>
<feature type="transmembrane region" description="Helical" evidence="7">
    <location>
        <begin position="494"/>
        <end position="512"/>
    </location>
</feature>
<evidence type="ECO:0000256" key="7">
    <source>
        <dbReference type="SAM" id="Phobius"/>
    </source>
</evidence>
<feature type="transmembrane region" description="Helical" evidence="7">
    <location>
        <begin position="317"/>
        <end position="342"/>
    </location>
</feature>
<dbReference type="PANTHER" id="PTHR11819:SF195">
    <property type="entry name" value="SODIUM_GLUCOSE COTRANSPORTER 4"/>
    <property type="match status" value="1"/>
</dbReference>
<evidence type="ECO:0000256" key="5">
    <source>
        <dbReference type="ARBA" id="ARBA00023136"/>
    </source>
</evidence>
<dbReference type="Pfam" id="PF00474">
    <property type="entry name" value="SSF"/>
    <property type="match status" value="1"/>
</dbReference>
<comment type="subcellular location">
    <subcellularLocation>
        <location evidence="1">Membrane</location>
        <topology evidence="1">Multi-pass membrane protein</topology>
    </subcellularLocation>
</comment>
<dbReference type="InterPro" id="IPR038377">
    <property type="entry name" value="Na/Glc_symporter_sf"/>
</dbReference>
<feature type="transmembrane region" description="Helical" evidence="7">
    <location>
        <begin position="189"/>
        <end position="212"/>
    </location>
</feature>
<feature type="transmembrane region" description="Helical" evidence="7">
    <location>
        <begin position="272"/>
        <end position="297"/>
    </location>
</feature>
<feature type="transmembrane region" description="Helical" evidence="7">
    <location>
        <begin position="155"/>
        <end position="177"/>
    </location>
</feature>
<name>A0A9X2THU9_9BACT</name>
<protein>
    <submittedName>
        <fullName evidence="8">SSS family solute:Na+ symporter</fullName>
    </submittedName>
</protein>
<keyword evidence="5 7" id="KW-0472">Membrane</keyword>
<accession>A0A9X2THU9</accession>
<evidence type="ECO:0000256" key="4">
    <source>
        <dbReference type="ARBA" id="ARBA00022989"/>
    </source>
</evidence>